<accession>A0A381YA13</accession>
<evidence type="ECO:0000313" key="2">
    <source>
        <dbReference type="EMBL" id="SVA73844.1"/>
    </source>
</evidence>
<dbReference type="PANTHER" id="PTHR36842">
    <property type="entry name" value="PROTEIN TOLB HOMOLOG"/>
    <property type="match status" value="1"/>
</dbReference>
<reference evidence="2" key="1">
    <citation type="submission" date="2018-05" db="EMBL/GenBank/DDBJ databases">
        <authorList>
            <person name="Lanie J.A."/>
            <person name="Ng W.-L."/>
            <person name="Kazmierczak K.M."/>
            <person name="Andrzejewski T.M."/>
            <person name="Davidsen T.M."/>
            <person name="Wayne K.J."/>
            <person name="Tettelin H."/>
            <person name="Glass J.I."/>
            <person name="Rusch D."/>
            <person name="Podicherti R."/>
            <person name="Tsui H.-C.T."/>
            <person name="Winkler M.E."/>
        </authorList>
    </citation>
    <scope>NUCLEOTIDE SEQUENCE</scope>
</reference>
<dbReference type="AlphaFoldDB" id="A0A381YA13"/>
<dbReference type="InterPro" id="IPR015943">
    <property type="entry name" value="WD40/YVTN_repeat-like_dom_sf"/>
</dbReference>
<organism evidence="2">
    <name type="scientific">marine metagenome</name>
    <dbReference type="NCBI Taxonomy" id="408172"/>
    <lineage>
        <taxon>unclassified sequences</taxon>
        <taxon>metagenomes</taxon>
        <taxon>ecological metagenomes</taxon>
    </lineage>
</organism>
<dbReference type="Pfam" id="PF07676">
    <property type="entry name" value="PD40"/>
    <property type="match status" value="6"/>
</dbReference>
<protein>
    <recommendedName>
        <fullName evidence="3">Dipeptidylpeptidase IV N-terminal domain-containing protein</fullName>
    </recommendedName>
</protein>
<proteinExistence type="inferred from homology"/>
<dbReference type="InterPro" id="IPR011659">
    <property type="entry name" value="WD40"/>
</dbReference>
<dbReference type="SUPFAM" id="SSF82171">
    <property type="entry name" value="DPP6 N-terminal domain-like"/>
    <property type="match status" value="1"/>
</dbReference>
<comment type="similarity">
    <text evidence="1">Belongs to the TolB family.</text>
</comment>
<gene>
    <name evidence="2" type="ORF">METZ01_LOCUS126698</name>
</gene>
<name>A0A381YA13_9ZZZZ</name>
<evidence type="ECO:0008006" key="3">
    <source>
        <dbReference type="Google" id="ProtNLM"/>
    </source>
</evidence>
<dbReference type="InterPro" id="IPR011042">
    <property type="entry name" value="6-blade_b-propeller_TolB-like"/>
</dbReference>
<dbReference type="Gene3D" id="2.130.10.10">
    <property type="entry name" value="YVTN repeat-like/Quinoprotein amine dehydrogenase"/>
    <property type="match status" value="1"/>
</dbReference>
<sequence length="351" mass="39081">MSKFFPAFFVGTAVFLISQLASSQSLDALHDIRETRFGEVRQLTFGGENAEAYWSPDSSELVFQSTRKPYDCDQIFRMPVNDPAALMLVSTGSGRTTCGYFTSDSKRIIFSSTHASNNQCPAVPDFSRGYVWPIYDTYQIYSANTDGSDLQALTNTNAYDAEATICSKDGAILFTSTRDGDLDLYTMNANGDNVKRITNEPGYDGGAFFSRDCSKIVWRASRPKGKDLADYQSLLKDNLIRPGELELFIANADGSEQRQITHIGGANFAPFFFNNGERIIFSSNHHDPGGREFDLFAVNIDGTDLEQVTFKKGFDGFPMFSPDGKWLAFASNRNQAQSGDTDVYITQWIRE</sequence>
<dbReference type="EMBL" id="UINC01017730">
    <property type="protein sequence ID" value="SVA73844.1"/>
    <property type="molecule type" value="Genomic_DNA"/>
</dbReference>
<dbReference type="PANTHER" id="PTHR36842:SF1">
    <property type="entry name" value="PROTEIN TOLB"/>
    <property type="match status" value="1"/>
</dbReference>
<dbReference type="Gene3D" id="2.120.10.30">
    <property type="entry name" value="TolB, C-terminal domain"/>
    <property type="match status" value="2"/>
</dbReference>
<evidence type="ECO:0000256" key="1">
    <source>
        <dbReference type="ARBA" id="ARBA00009820"/>
    </source>
</evidence>